<feature type="transmembrane region" description="Helical" evidence="1">
    <location>
        <begin position="12"/>
        <end position="37"/>
    </location>
</feature>
<dbReference type="AlphaFoldDB" id="A0A2X1WPR2"/>
<evidence type="ECO:0000313" key="3">
    <source>
        <dbReference type="Proteomes" id="UP000250242"/>
    </source>
</evidence>
<keyword evidence="1" id="KW-0812">Transmembrane</keyword>
<keyword evidence="2" id="KW-0436">Ligase</keyword>
<proteinExistence type="predicted"/>
<sequence>MKINNINSNLEVVGVKYFLSAISVFLFIPTFMVYQLLVNYRIIEPVFGGYFTVGMLITFPFNMLLFASSYSFKRLLMTPVFPLFLLFILLACSIAILYGVLGVDVQIVFYTLSSMFGFVAVFLMVFILQSVNVRLVKKLNMFLLIYSLIIVYLGLDGRLEQPAYISATGYYFYFNYQLVALCYLILGLYILPQVEFIKRLSIYFLGIPALYFIGARSEFFAFFLLMAIVEFYRNKASLLLIPVVSALGFLYLFLIDNFDLVSGRMFNVFGGNDASLSERGVLQQNAIKTISNNIFTGGYGSHPLGQYSHNILSLWVDMGLPGMIVFCFSIVLMVLNLLLLKKMAKKSPLWLQAISSSYLVVFMLAVAKTYTYLLVPFAFASYCLYSMLRRNDIHNFYAITATQSKF</sequence>
<dbReference type="Proteomes" id="UP000250242">
    <property type="component" value="Unassembled WGS sequence"/>
</dbReference>
<dbReference type="GO" id="GO:0016874">
    <property type="term" value="F:ligase activity"/>
    <property type="evidence" value="ECO:0007669"/>
    <property type="project" value="UniProtKB-KW"/>
</dbReference>
<protein>
    <submittedName>
        <fullName evidence="2">Lipid A core - O-antigen ligase and related enzymes</fullName>
    </submittedName>
</protein>
<dbReference type="EMBL" id="UATH01000001">
    <property type="protein sequence ID" value="SPY08745.1"/>
    <property type="molecule type" value="Genomic_DNA"/>
</dbReference>
<feature type="transmembrane region" description="Helical" evidence="1">
    <location>
        <begin position="107"/>
        <end position="127"/>
    </location>
</feature>
<reference evidence="2 3" key="1">
    <citation type="submission" date="2018-06" db="EMBL/GenBank/DDBJ databases">
        <authorList>
            <consortium name="Pathogen Informatics"/>
            <person name="Doyle S."/>
        </authorList>
    </citation>
    <scope>NUCLEOTIDE SEQUENCE [LARGE SCALE GENOMIC DNA]</scope>
    <source>
        <strain evidence="2 3">NCTC11009</strain>
    </source>
</reference>
<feature type="transmembrane region" description="Helical" evidence="1">
    <location>
        <begin position="314"/>
        <end position="339"/>
    </location>
</feature>
<dbReference type="RefSeq" id="WP_048768335.1">
    <property type="nucleotide sequence ID" value="NZ_JVJW01000037.1"/>
</dbReference>
<feature type="transmembrane region" description="Helical" evidence="1">
    <location>
        <begin position="170"/>
        <end position="191"/>
    </location>
</feature>
<feature type="transmembrane region" description="Helical" evidence="1">
    <location>
        <begin position="235"/>
        <end position="255"/>
    </location>
</feature>
<gene>
    <name evidence="2" type="ORF">NCTC11009_01977</name>
</gene>
<feature type="transmembrane region" description="Helical" evidence="1">
    <location>
        <begin position="80"/>
        <end position="101"/>
    </location>
</feature>
<organism evidence="2 3">
    <name type="scientific">Oligella urethralis</name>
    <dbReference type="NCBI Taxonomy" id="90245"/>
    <lineage>
        <taxon>Bacteria</taxon>
        <taxon>Pseudomonadati</taxon>
        <taxon>Pseudomonadota</taxon>
        <taxon>Betaproteobacteria</taxon>
        <taxon>Burkholderiales</taxon>
        <taxon>Alcaligenaceae</taxon>
        <taxon>Oligella</taxon>
    </lineage>
</organism>
<accession>A0A2X1WPR2</accession>
<keyword evidence="1" id="KW-0472">Membrane</keyword>
<feature type="transmembrane region" description="Helical" evidence="1">
    <location>
        <begin position="49"/>
        <end position="68"/>
    </location>
</feature>
<evidence type="ECO:0000256" key="1">
    <source>
        <dbReference type="SAM" id="Phobius"/>
    </source>
</evidence>
<feature type="transmembrane region" description="Helical" evidence="1">
    <location>
        <begin position="139"/>
        <end position="155"/>
    </location>
</feature>
<name>A0A2X1WPR2_9BURK</name>
<feature type="transmembrane region" description="Helical" evidence="1">
    <location>
        <begin position="359"/>
        <end position="385"/>
    </location>
</feature>
<keyword evidence="1" id="KW-1133">Transmembrane helix</keyword>
<feature type="transmembrane region" description="Helical" evidence="1">
    <location>
        <begin position="203"/>
        <end position="229"/>
    </location>
</feature>
<evidence type="ECO:0000313" key="2">
    <source>
        <dbReference type="EMBL" id="SPY08745.1"/>
    </source>
</evidence>